<dbReference type="Proteomes" id="UP000271469">
    <property type="component" value="Chromosome"/>
</dbReference>
<dbReference type="SUPFAM" id="SSF52402">
    <property type="entry name" value="Adenine nucleotide alpha hydrolases-like"/>
    <property type="match status" value="2"/>
</dbReference>
<comment type="similarity">
    <text evidence="1">Belongs to the universal stress protein A family.</text>
</comment>
<dbReference type="PANTHER" id="PTHR46268">
    <property type="entry name" value="STRESS RESPONSE PROTEIN NHAX"/>
    <property type="match status" value="1"/>
</dbReference>
<name>A0A3G8JTU6_9ACTN</name>
<dbReference type="InterPro" id="IPR006016">
    <property type="entry name" value="UspA"/>
</dbReference>
<sequence length="294" mass="31413">MTILVGYAPGTGGTGGVQLGAMLAESLHTDLVVATVVPRPWTTPSMGKVDAEFIEWTDRVTTTAESEIAEYMQIYPPELSWRFRRLDHRTTSAALIDCARELSADALVIGSSGDGQLGQIVIGSTGDTLLHRSPVPVGISPRGYRSPKDGQLTRVTAAVAGSGPESLPVVQRARGLCDRMDAPLRLATFAVRGGAMYPPLVGLSTEDAVLDQWKEQSLAAQRQLLTDGVVPADTTCVIASGRGYREAFDSIEWIEGEVLFVGSTRDGILSQVFLGSRATKLIRHSSVPVVVLPR</sequence>
<evidence type="ECO:0000256" key="1">
    <source>
        <dbReference type="ARBA" id="ARBA00008791"/>
    </source>
</evidence>
<dbReference type="KEGG" id="gom:D7316_04913"/>
<feature type="domain" description="UspA" evidence="2">
    <location>
        <begin position="155"/>
        <end position="293"/>
    </location>
</feature>
<dbReference type="Gene3D" id="3.40.50.12370">
    <property type="match status" value="1"/>
</dbReference>
<feature type="domain" description="UspA" evidence="2">
    <location>
        <begin position="2"/>
        <end position="137"/>
    </location>
</feature>
<evidence type="ECO:0000259" key="2">
    <source>
        <dbReference type="Pfam" id="PF00582"/>
    </source>
</evidence>
<dbReference type="EMBL" id="CP033972">
    <property type="protein sequence ID" value="AZG48296.1"/>
    <property type="molecule type" value="Genomic_DNA"/>
</dbReference>
<dbReference type="Pfam" id="PF00582">
    <property type="entry name" value="Usp"/>
    <property type="match status" value="2"/>
</dbReference>
<accession>A0A3G8JTU6</accession>
<dbReference type="PANTHER" id="PTHR46268:SF6">
    <property type="entry name" value="UNIVERSAL STRESS PROTEIN UP12"/>
    <property type="match status" value="1"/>
</dbReference>
<reference evidence="3 4" key="1">
    <citation type="submission" date="2018-11" db="EMBL/GenBank/DDBJ databases">
        <title>Gordonia insulae sp. nov., isolated from an island soil.</title>
        <authorList>
            <person name="Kim Y.S."/>
            <person name="Kim S.B."/>
        </authorList>
    </citation>
    <scope>NUCLEOTIDE SEQUENCE [LARGE SCALE GENOMIC DNA]</scope>
    <source>
        <strain evidence="3 4">MMS17-SY073</strain>
    </source>
</reference>
<organism evidence="3 4">
    <name type="scientific">Gordonia insulae</name>
    <dbReference type="NCBI Taxonomy" id="2420509"/>
    <lineage>
        <taxon>Bacteria</taxon>
        <taxon>Bacillati</taxon>
        <taxon>Actinomycetota</taxon>
        <taxon>Actinomycetes</taxon>
        <taxon>Mycobacteriales</taxon>
        <taxon>Gordoniaceae</taxon>
        <taxon>Gordonia</taxon>
    </lineage>
</organism>
<dbReference type="AlphaFoldDB" id="A0A3G8JTU6"/>
<evidence type="ECO:0000313" key="4">
    <source>
        <dbReference type="Proteomes" id="UP000271469"/>
    </source>
</evidence>
<dbReference type="PRINTS" id="PR01438">
    <property type="entry name" value="UNVRSLSTRESS"/>
</dbReference>
<dbReference type="RefSeq" id="WP_124710526.1">
    <property type="nucleotide sequence ID" value="NZ_CP033972.1"/>
</dbReference>
<dbReference type="CDD" id="cd00293">
    <property type="entry name" value="USP-like"/>
    <property type="match status" value="2"/>
</dbReference>
<proteinExistence type="inferred from homology"/>
<keyword evidence="4" id="KW-1185">Reference proteome</keyword>
<evidence type="ECO:0000313" key="3">
    <source>
        <dbReference type="EMBL" id="AZG48296.1"/>
    </source>
</evidence>
<protein>
    <submittedName>
        <fullName evidence="3">Universal stress protein</fullName>
    </submittedName>
</protein>
<dbReference type="InterPro" id="IPR006015">
    <property type="entry name" value="Universal_stress_UspA"/>
</dbReference>
<gene>
    <name evidence="3" type="ORF">D7316_04913</name>
</gene>
<dbReference type="OrthoDB" id="5242641at2"/>